<organism evidence="5 6">
    <name type="scientific">Maritimibacter harenae</name>
    <dbReference type="NCBI Taxonomy" id="2606218"/>
    <lineage>
        <taxon>Bacteria</taxon>
        <taxon>Pseudomonadati</taxon>
        <taxon>Pseudomonadota</taxon>
        <taxon>Alphaproteobacteria</taxon>
        <taxon>Rhodobacterales</taxon>
        <taxon>Roseobacteraceae</taxon>
        <taxon>Maritimibacter</taxon>
    </lineage>
</organism>
<gene>
    <name evidence="5" type="ORF">GQE99_00950</name>
</gene>
<evidence type="ECO:0000259" key="4">
    <source>
        <dbReference type="PROSITE" id="PS51071"/>
    </source>
</evidence>
<name>A0A845M632_9RHOB</name>
<keyword evidence="2" id="KW-0238">DNA-binding</keyword>
<dbReference type="SUPFAM" id="SSF46689">
    <property type="entry name" value="Homeodomain-like"/>
    <property type="match status" value="1"/>
</dbReference>
<feature type="domain" description="HTH rpiR-type" evidence="4">
    <location>
        <begin position="1"/>
        <end position="71"/>
    </location>
</feature>
<dbReference type="GO" id="GO:0003677">
    <property type="term" value="F:DNA binding"/>
    <property type="evidence" value="ECO:0007669"/>
    <property type="project" value="UniProtKB-KW"/>
</dbReference>
<dbReference type="InterPro" id="IPR009057">
    <property type="entry name" value="Homeodomain-like_sf"/>
</dbReference>
<dbReference type="AlphaFoldDB" id="A0A845M632"/>
<dbReference type="InterPro" id="IPR000281">
    <property type="entry name" value="HTH_RpiR"/>
</dbReference>
<keyword evidence="1" id="KW-0805">Transcription regulation</keyword>
<sequence length="277" mass="29678">MASNYDSLSARLRQAADYVAAHPLDTATRSLRAVADHSGLPPATFTRMSKALGYENFQELRDGLRQRLARRESSFAARATALQGDTDASDLVARNRAACIENIDALAADLDNARVEEIADRLHKARRVVVLGSLGSTGIAEYTAYMGNFLGAGWTQAGRMGTSVGASLADLGEKDALIVFTKPPFAATSVRAAEFACERDVFVLVVTDTHTCPALRHASARVIVPTDSPNFFSSYVATMFLVETLMATVAKRAGPTATRRIADVEAANLTLGEVRPL</sequence>
<dbReference type="GO" id="GO:0003700">
    <property type="term" value="F:DNA-binding transcription factor activity"/>
    <property type="evidence" value="ECO:0007669"/>
    <property type="project" value="InterPro"/>
</dbReference>
<reference evidence="5 6" key="1">
    <citation type="submission" date="2019-12" db="EMBL/GenBank/DDBJ databases">
        <title>Maritimibacter sp. nov. sp. isolated from sea sand.</title>
        <authorList>
            <person name="Kim J."/>
            <person name="Jeong S.E."/>
            <person name="Jung H.S."/>
            <person name="Jeon C.O."/>
        </authorList>
    </citation>
    <scope>NUCLEOTIDE SEQUENCE [LARGE SCALE GENOMIC DNA]</scope>
    <source>
        <strain evidence="5 6">DP07</strain>
    </source>
</reference>
<keyword evidence="6" id="KW-1185">Reference proteome</keyword>
<evidence type="ECO:0000313" key="5">
    <source>
        <dbReference type="EMBL" id="MZR11601.1"/>
    </source>
</evidence>
<evidence type="ECO:0000256" key="2">
    <source>
        <dbReference type="ARBA" id="ARBA00023125"/>
    </source>
</evidence>
<dbReference type="SUPFAM" id="SSF53697">
    <property type="entry name" value="SIS domain"/>
    <property type="match status" value="1"/>
</dbReference>
<dbReference type="PROSITE" id="PS51071">
    <property type="entry name" value="HTH_RPIR"/>
    <property type="match status" value="1"/>
</dbReference>
<dbReference type="Gene3D" id="1.10.10.10">
    <property type="entry name" value="Winged helix-like DNA-binding domain superfamily/Winged helix DNA-binding domain"/>
    <property type="match status" value="1"/>
</dbReference>
<dbReference type="InterPro" id="IPR035472">
    <property type="entry name" value="RpiR-like_SIS"/>
</dbReference>
<keyword evidence="3" id="KW-0804">Transcription</keyword>
<dbReference type="PANTHER" id="PTHR30514">
    <property type="entry name" value="GLUCOKINASE"/>
    <property type="match status" value="1"/>
</dbReference>
<dbReference type="Proteomes" id="UP000467322">
    <property type="component" value="Unassembled WGS sequence"/>
</dbReference>
<dbReference type="InterPro" id="IPR036388">
    <property type="entry name" value="WH-like_DNA-bd_sf"/>
</dbReference>
<dbReference type="Pfam" id="PF01418">
    <property type="entry name" value="HTH_6"/>
    <property type="match status" value="1"/>
</dbReference>
<dbReference type="InterPro" id="IPR001347">
    <property type="entry name" value="SIS_dom"/>
</dbReference>
<evidence type="ECO:0000256" key="3">
    <source>
        <dbReference type="ARBA" id="ARBA00023163"/>
    </source>
</evidence>
<protein>
    <submittedName>
        <fullName evidence="5">SIS domain-containing protein</fullName>
    </submittedName>
</protein>
<dbReference type="GO" id="GO:1901135">
    <property type="term" value="P:carbohydrate derivative metabolic process"/>
    <property type="evidence" value="ECO:0007669"/>
    <property type="project" value="InterPro"/>
</dbReference>
<dbReference type="EMBL" id="WTUX01000002">
    <property type="protein sequence ID" value="MZR11601.1"/>
    <property type="molecule type" value="Genomic_DNA"/>
</dbReference>
<dbReference type="Gene3D" id="3.40.50.10490">
    <property type="entry name" value="Glucose-6-phosphate isomerase like protein, domain 1"/>
    <property type="match status" value="1"/>
</dbReference>
<accession>A0A845M632</accession>
<proteinExistence type="predicted"/>
<comment type="caution">
    <text evidence="5">The sequence shown here is derived from an EMBL/GenBank/DDBJ whole genome shotgun (WGS) entry which is preliminary data.</text>
</comment>
<dbReference type="InterPro" id="IPR046348">
    <property type="entry name" value="SIS_dom_sf"/>
</dbReference>
<evidence type="ECO:0000256" key="1">
    <source>
        <dbReference type="ARBA" id="ARBA00023015"/>
    </source>
</evidence>
<evidence type="ECO:0000313" key="6">
    <source>
        <dbReference type="Proteomes" id="UP000467322"/>
    </source>
</evidence>
<dbReference type="GO" id="GO:0097367">
    <property type="term" value="F:carbohydrate derivative binding"/>
    <property type="evidence" value="ECO:0007669"/>
    <property type="project" value="InterPro"/>
</dbReference>
<dbReference type="CDD" id="cd05013">
    <property type="entry name" value="SIS_RpiR"/>
    <property type="match status" value="1"/>
</dbReference>
<dbReference type="PANTHER" id="PTHR30514:SF18">
    <property type="entry name" value="RPIR-FAMILY TRANSCRIPTIONAL REGULATOR"/>
    <property type="match status" value="1"/>
</dbReference>
<dbReference type="InterPro" id="IPR047640">
    <property type="entry name" value="RpiR-like"/>
</dbReference>
<dbReference type="Pfam" id="PF01380">
    <property type="entry name" value="SIS"/>
    <property type="match status" value="1"/>
</dbReference>